<proteinExistence type="predicted"/>
<dbReference type="InterPro" id="IPR036322">
    <property type="entry name" value="WD40_repeat_dom_sf"/>
</dbReference>
<evidence type="ECO:0000256" key="2">
    <source>
        <dbReference type="ARBA" id="ARBA00022737"/>
    </source>
</evidence>
<dbReference type="PANTHER" id="PTHR22847">
    <property type="entry name" value="WD40 REPEAT PROTEIN"/>
    <property type="match status" value="1"/>
</dbReference>
<accession>A0A6G6ADA1</accession>
<reference evidence="3" key="1">
    <citation type="submission" date="2019-07" db="EMBL/GenBank/DDBJ databases">
        <title>The discovery of a new lineage B mimivirus raises questions about particles surface fibrils.</title>
        <authorList>
            <person name="Silva L.K.S."/>
            <person name="Rodrigues R.A.L."/>
            <person name="Andrade A.C.S.P."/>
            <person name="Hikida H."/>
            <person name="Andreani J."/>
            <person name="Levasseur A."/>
            <person name="La Scola B."/>
            <person name="Abrahao J.S."/>
        </authorList>
    </citation>
    <scope>NUCLEOTIDE SEQUENCE</scope>
    <source>
        <strain evidence="3">B60</strain>
    </source>
</reference>
<keyword evidence="2" id="KW-0677">Repeat</keyword>
<dbReference type="PANTHER" id="PTHR22847:SF637">
    <property type="entry name" value="WD REPEAT DOMAIN 5B"/>
    <property type="match status" value="1"/>
</dbReference>
<organism evidence="3">
    <name type="scientific">Borely moumouvirus</name>
    <dbReference type="NCBI Taxonomy" id="2712067"/>
    <lineage>
        <taxon>Viruses</taxon>
        <taxon>Varidnaviria</taxon>
        <taxon>Bamfordvirae</taxon>
        <taxon>Nucleocytoviricota</taxon>
        <taxon>Megaviricetes</taxon>
        <taxon>Imitervirales</taxon>
        <taxon>Mimiviridae</taxon>
        <taxon>Megamimivirinae</taxon>
        <taxon>Moumouvirus</taxon>
    </lineage>
</organism>
<dbReference type="SUPFAM" id="SSF50978">
    <property type="entry name" value="WD40 repeat-like"/>
    <property type="match status" value="1"/>
</dbReference>
<dbReference type="Gene3D" id="2.130.10.10">
    <property type="entry name" value="YVTN repeat-like/Quinoprotein amine dehydrogenase"/>
    <property type="match status" value="2"/>
</dbReference>
<protein>
    <submittedName>
        <fullName evidence="3">WD40 domain-containing protein</fullName>
    </submittedName>
</protein>
<dbReference type="PROSITE" id="PS50082">
    <property type="entry name" value="WD_REPEATS_2"/>
    <property type="match status" value="1"/>
</dbReference>
<dbReference type="InterPro" id="IPR001680">
    <property type="entry name" value="WD40_rpt"/>
</dbReference>
<name>A0A6G6ADA1_9VIRU</name>
<dbReference type="InterPro" id="IPR015943">
    <property type="entry name" value="WD40/YVTN_repeat-like_dom_sf"/>
</dbReference>
<evidence type="ECO:0000256" key="1">
    <source>
        <dbReference type="ARBA" id="ARBA00022574"/>
    </source>
</evidence>
<keyword evidence="1" id="KW-0853">WD repeat</keyword>
<dbReference type="EMBL" id="MN175499">
    <property type="protein sequence ID" value="QID06537.1"/>
    <property type="molecule type" value="Genomic_DNA"/>
</dbReference>
<sequence length="492" mass="57729">MEKTQPLINIKLSDPFVCVQISTEIDILLKCPYFTKMFTHFKESQSNEISMEVIDSQLTKIIIQSLSDKEINIYDSGNGPKYSKWKYLLLLYKCCDFLGVDFDQSILYNLSVHKIGFNLLLDVIDIIGYNRSTIQLLIDNLPPDYNLKKFPRELLEAIKLQPTSYIIATGSIDRTIKLHRISTRKSRKNKYVTDYTLDKNIRYYPTDINFIMSNKIKYISYLDNNQIVSCDFDNILRIWDATTGDLIKEIFDIEYYLINSLDLSSDNKICVFTTGVEIYDFNTFTFNDTFIKLNKDRFITCWLSNNKIIFGYVDGIIEIWDIENNILIKRWEIFDKLIDKIRQSPDDSQFAVSSSTNNYIKIYDSASYELITYIKSNDIIHFFTYSPVDDFIVSINWSNIIEIWNCRTGLLVKKFMDYYNFFNSSLNKNNIVHVYFSPLGNHLIISTKNRVEILDWETEEEILSFDTHGISDLCIIPDFNNSLINRIDKILD</sequence>
<dbReference type="SMART" id="SM00320">
    <property type="entry name" value="WD40"/>
    <property type="match status" value="5"/>
</dbReference>
<evidence type="ECO:0000313" key="3">
    <source>
        <dbReference type="EMBL" id="QID06537.1"/>
    </source>
</evidence>